<reference evidence="1" key="1">
    <citation type="submission" date="2014-09" db="EMBL/GenBank/DDBJ databases">
        <authorList>
            <person name="Magalhaes I.L.F."/>
            <person name="Oliveira U."/>
            <person name="Santos F.R."/>
            <person name="Vidigal T.H.D.A."/>
            <person name="Brescovit A.D."/>
            <person name="Santos A.J."/>
        </authorList>
    </citation>
    <scope>NUCLEOTIDE SEQUENCE</scope>
    <source>
        <tissue evidence="1">Shoot tissue taken approximately 20 cm above the soil surface</tissue>
    </source>
</reference>
<dbReference type="AlphaFoldDB" id="A0A0A9AFS0"/>
<dbReference type="EMBL" id="GBRH01250120">
    <property type="protein sequence ID" value="JAD47775.1"/>
    <property type="molecule type" value="Transcribed_RNA"/>
</dbReference>
<organism evidence="1">
    <name type="scientific">Arundo donax</name>
    <name type="common">Giant reed</name>
    <name type="synonym">Donax arundinaceus</name>
    <dbReference type="NCBI Taxonomy" id="35708"/>
    <lineage>
        <taxon>Eukaryota</taxon>
        <taxon>Viridiplantae</taxon>
        <taxon>Streptophyta</taxon>
        <taxon>Embryophyta</taxon>
        <taxon>Tracheophyta</taxon>
        <taxon>Spermatophyta</taxon>
        <taxon>Magnoliopsida</taxon>
        <taxon>Liliopsida</taxon>
        <taxon>Poales</taxon>
        <taxon>Poaceae</taxon>
        <taxon>PACMAD clade</taxon>
        <taxon>Arundinoideae</taxon>
        <taxon>Arundineae</taxon>
        <taxon>Arundo</taxon>
    </lineage>
</organism>
<reference evidence="1" key="2">
    <citation type="journal article" date="2015" name="Data Brief">
        <title>Shoot transcriptome of the giant reed, Arundo donax.</title>
        <authorList>
            <person name="Barrero R.A."/>
            <person name="Guerrero F.D."/>
            <person name="Moolhuijzen P."/>
            <person name="Goolsby J.A."/>
            <person name="Tidwell J."/>
            <person name="Bellgard S.E."/>
            <person name="Bellgard M.I."/>
        </authorList>
    </citation>
    <scope>NUCLEOTIDE SEQUENCE</scope>
    <source>
        <tissue evidence="1">Shoot tissue taken approximately 20 cm above the soil surface</tissue>
    </source>
</reference>
<sequence>MSLLGHSASSSESSKFLSKESLYSALRSVYPVIIEDTNSLKKGFQRASTTTRN</sequence>
<accession>A0A0A9AFS0</accession>
<proteinExistence type="predicted"/>
<name>A0A0A9AFS0_ARUDO</name>
<protein>
    <submittedName>
        <fullName evidence="1">Uncharacterized protein</fullName>
    </submittedName>
</protein>
<evidence type="ECO:0000313" key="1">
    <source>
        <dbReference type="EMBL" id="JAD47775.1"/>
    </source>
</evidence>